<dbReference type="InterPro" id="IPR005628">
    <property type="entry name" value="GspK"/>
</dbReference>
<feature type="compositionally biased region" description="Polar residues" evidence="10">
    <location>
        <begin position="243"/>
        <end position="256"/>
    </location>
</feature>
<keyword evidence="3" id="KW-0813">Transport</keyword>
<evidence type="ECO:0000256" key="6">
    <source>
        <dbReference type="ARBA" id="ARBA00022692"/>
    </source>
</evidence>
<feature type="region of interest" description="Disordered" evidence="10">
    <location>
        <begin position="229"/>
        <end position="256"/>
    </location>
</feature>
<keyword evidence="7" id="KW-0653">Protein transport</keyword>
<keyword evidence="5" id="KW-0997">Cell inner membrane</keyword>
<organism evidence="12">
    <name type="scientific">hydrothermal vent metagenome</name>
    <dbReference type="NCBI Taxonomy" id="652676"/>
    <lineage>
        <taxon>unclassified sequences</taxon>
        <taxon>metagenomes</taxon>
        <taxon>ecological metagenomes</taxon>
    </lineage>
</organism>
<evidence type="ECO:0000256" key="2">
    <source>
        <dbReference type="ARBA" id="ARBA00007246"/>
    </source>
</evidence>
<evidence type="ECO:0000256" key="1">
    <source>
        <dbReference type="ARBA" id="ARBA00004533"/>
    </source>
</evidence>
<accession>A0A3B0RB63</accession>
<evidence type="ECO:0000256" key="5">
    <source>
        <dbReference type="ARBA" id="ARBA00022519"/>
    </source>
</evidence>
<comment type="subcellular location">
    <subcellularLocation>
        <location evidence="1">Cell inner membrane</location>
    </subcellularLocation>
</comment>
<protein>
    <recommendedName>
        <fullName evidence="11">T2SS protein K first SAM-like domain-containing protein</fullName>
    </recommendedName>
</protein>
<proteinExistence type="inferred from homology"/>
<evidence type="ECO:0000256" key="9">
    <source>
        <dbReference type="ARBA" id="ARBA00023136"/>
    </source>
</evidence>
<keyword evidence="4" id="KW-1003">Cell membrane</keyword>
<gene>
    <name evidence="12" type="ORF">MNBD_ALPHA06-2220</name>
</gene>
<dbReference type="InterPro" id="IPR049031">
    <property type="entry name" value="T2SSK_SAM-like_1st"/>
</dbReference>
<dbReference type="EMBL" id="UOEE01000113">
    <property type="protein sequence ID" value="VAV90544.1"/>
    <property type="molecule type" value="Genomic_DNA"/>
</dbReference>
<comment type="similarity">
    <text evidence="2">Belongs to the GSP K family.</text>
</comment>
<dbReference type="SUPFAM" id="SSF158544">
    <property type="entry name" value="GspK insert domain-like"/>
    <property type="match status" value="1"/>
</dbReference>
<dbReference type="Gene3D" id="1.10.40.60">
    <property type="entry name" value="EpsJ-like"/>
    <property type="match status" value="1"/>
</dbReference>
<evidence type="ECO:0000256" key="3">
    <source>
        <dbReference type="ARBA" id="ARBA00022448"/>
    </source>
</evidence>
<evidence type="ECO:0000256" key="7">
    <source>
        <dbReference type="ARBA" id="ARBA00022927"/>
    </source>
</evidence>
<feature type="compositionally biased region" description="Basic and acidic residues" evidence="10">
    <location>
        <begin position="133"/>
        <end position="149"/>
    </location>
</feature>
<keyword evidence="8" id="KW-1133">Transmembrane helix</keyword>
<reference evidence="12" key="1">
    <citation type="submission" date="2018-06" db="EMBL/GenBank/DDBJ databases">
        <authorList>
            <person name="Zhirakovskaya E."/>
        </authorList>
    </citation>
    <scope>NUCLEOTIDE SEQUENCE</scope>
</reference>
<dbReference type="PANTHER" id="PTHR38831:SF2">
    <property type="entry name" value="TYPE II SECRETION SYSTEM PROTEIN K"/>
    <property type="match status" value="1"/>
</dbReference>
<dbReference type="GO" id="GO:0005886">
    <property type="term" value="C:plasma membrane"/>
    <property type="evidence" value="ECO:0007669"/>
    <property type="project" value="UniProtKB-SubCell"/>
</dbReference>
<dbReference type="InterPro" id="IPR038072">
    <property type="entry name" value="GspK_central_sf"/>
</dbReference>
<dbReference type="PANTHER" id="PTHR38831">
    <property type="entry name" value="TYPE II SECRETION SYSTEM PROTEIN K"/>
    <property type="match status" value="1"/>
</dbReference>
<feature type="region of interest" description="Disordered" evidence="10">
    <location>
        <begin position="133"/>
        <end position="154"/>
    </location>
</feature>
<evidence type="ECO:0000259" key="11">
    <source>
        <dbReference type="Pfam" id="PF21687"/>
    </source>
</evidence>
<dbReference type="AlphaFoldDB" id="A0A3B0RB63"/>
<sequence>MKAKTQQQGYILLAVVSILTVAAALAAFATTSARLDAALARTEMDTARIRLGIEAGIARAAFLLDQPDGLVADGRVLEFQLDDLQIRVRLVADPGLIAINTVEAELLEQWISAMAPPDTDVISLVDAILDWRDPDPDTRPRGAEDRDYESQGLPIPGNRNFVHAAELRRVLGMDDAIYAALVPLVSVSSTAQTPEINFAPAVLLQMLELSPSEQDEILDARDSGLALELEPAPTPTHSDPAATGSSPSDTEVVSSDVQPPLNEAAPVVSQILHGFVEVKSDNGTARAERMRVHLDANTGQIELYGRQVIDYGSMDQWFNREFGQ</sequence>
<evidence type="ECO:0000256" key="4">
    <source>
        <dbReference type="ARBA" id="ARBA00022475"/>
    </source>
</evidence>
<dbReference type="GO" id="GO:0009306">
    <property type="term" value="P:protein secretion"/>
    <property type="evidence" value="ECO:0007669"/>
    <property type="project" value="InterPro"/>
</dbReference>
<evidence type="ECO:0000256" key="8">
    <source>
        <dbReference type="ARBA" id="ARBA00022989"/>
    </source>
</evidence>
<evidence type="ECO:0000256" key="10">
    <source>
        <dbReference type="SAM" id="MobiDB-lite"/>
    </source>
</evidence>
<name>A0A3B0RB63_9ZZZZ</name>
<keyword evidence="6" id="KW-0812">Transmembrane</keyword>
<feature type="domain" description="T2SS protein K first SAM-like" evidence="11">
    <location>
        <begin position="101"/>
        <end position="187"/>
    </location>
</feature>
<dbReference type="Pfam" id="PF21687">
    <property type="entry name" value="T2SSK_1st"/>
    <property type="match status" value="1"/>
</dbReference>
<evidence type="ECO:0000313" key="12">
    <source>
        <dbReference type="EMBL" id="VAV90544.1"/>
    </source>
</evidence>
<keyword evidence="9" id="KW-0472">Membrane</keyword>